<keyword evidence="1" id="KW-0677">Repeat</keyword>
<dbReference type="PROSITE" id="PS50293">
    <property type="entry name" value="TPR_REGION"/>
    <property type="match status" value="1"/>
</dbReference>
<gene>
    <name evidence="4" type="ORF">ENT08_09820</name>
</gene>
<dbReference type="GO" id="GO:0035269">
    <property type="term" value="P:protein O-linked glycosylation via mannose"/>
    <property type="evidence" value="ECO:0007669"/>
    <property type="project" value="TreeGrafter"/>
</dbReference>
<dbReference type="SUPFAM" id="SSF48452">
    <property type="entry name" value="TPR-like"/>
    <property type="match status" value="1"/>
</dbReference>
<name>A0A7V4GA18_9BACT</name>
<dbReference type="PANTHER" id="PTHR44227:SF3">
    <property type="entry name" value="PROTEIN O-MANNOSYL-TRANSFERASE TMTC4"/>
    <property type="match status" value="1"/>
</dbReference>
<accession>A0A7V4GA18</accession>
<reference evidence="4" key="1">
    <citation type="journal article" date="2020" name="mSystems">
        <title>Genome- and Community-Level Interaction Insights into Carbon Utilization and Element Cycling Functions of Hydrothermarchaeota in Hydrothermal Sediment.</title>
        <authorList>
            <person name="Zhou Z."/>
            <person name="Liu Y."/>
            <person name="Xu W."/>
            <person name="Pan J."/>
            <person name="Luo Z.H."/>
            <person name="Li M."/>
        </authorList>
    </citation>
    <scope>NUCLEOTIDE SEQUENCE [LARGE SCALE GENOMIC DNA]</scope>
    <source>
        <strain evidence="4">SpSt-548</strain>
    </source>
</reference>
<dbReference type="InterPro" id="IPR052346">
    <property type="entry name" value="O-mannosyl-transferase_TMTC"/>
</dbReference>
<comment type="caution">
    <text evidence="4">The sequence shown here is derived from an EMBL/GenBank/DDBJ whole genome shotgun (WGS) entry which is preliminary data.</text>
</comment>
<dbReference type="Pfam" id="PF13432">
    <property type="entry name" value="TPR_16"/>
    <property type="match status" value="2"/>
</dbReference>
<dbReference type="SMART" id="SM00028">
    <property type="entry name" value="TPR"/>
    <property type="match status" value="3"/>
</dbReference>
<dbReference type="AlphaFoldDB" id="A0A7V4GA18"/>
<feature type="repeat" description="TPR" evidence="3">
    <location>
        <begin position="118"/>
        <end position="151"/>
    </location>
</feature>
<keyword evidence="2 3" id="KW-0802">TPR repeat</keyword>
<dbReference type="PROSITE" id="PS50005">
    <property type="entry name" value="TPR"/>
    <property type="match status" value="2"/>
</dbReference>
<evidence type="ECO:0000256" key="1">
    <source>
        <dbReference type="ARBA" id="ARBA00022737"/>
    </source>
</evidence>
<evidence type="ECO:0000313" key="4">
    <source>
        <dbReference type="EMBL" id="HGS06007.1"/>
    </source>
</evidence>
<dbReference type="Gene3D" id="1.25.40.10">
    <property type="entry name" value="Tetratricopeptide repeat domain"/>
    <property type="match status" value="1"/>
</dbReference>
<dbReference type="GO" id="GO:0030968">
    <property type="term" value="P:endoplasmic reticulum unfolded protein response"/>
    <property type="evidence" value="ECO:0007669"/>
    <property type="project" value="TreeGrafter"/>
</dbReference>
<dbReference type="PANTHER" id="PTHR44227">
    <property type="match status" value="1"/>
</dbReference>
<organism evidence="4">
    <name type="scientific">Desulfobacca acetoxidans</name>
    <dbReference type="NCBI Taxonomy" id="60893"/>
    <lineage>
        <taxon>Bacteria</taxon>
        <taxon>Pseudomonadati</taxon>
        <taxon>Thermodesulfobacteriota</taxon>
        <taxon>Desulfobaccia</taxon>
        <taxon>Desulfobaccales</taxon>
        <taxon>Desulfobaccaceae</taxon>
        <taxon>Desulfobacca</taxon>
    </lineage>
</organism>
<proteinExistence type="predicted"/>
<dbReference type="InterPro" id="IPR019734">
    <property type="entry name" value="TPR_rpt"/>
</dbReference>
<dbReference type="EMBL" id="DSXI01000583">
    <property type="protein sequence ID" value="HGS06007.1"/>
    <property type="molecule type" value="Genomic_DNA"/>
</dbReference>
<sequence>MRGRLLYLGLALVLSGSWVWAQGGELRFEQFSPREEAMWKERLRRNPRDARSHYYLGRFYEFQKREREAAEAYLEATVCNPGWAEAFYHLGRMYRNLGRFQEARKALHRAVLLKSDYALAYHFLGLTCINLGLLDEAAQAFLKAYEYNPGWAENYYDRTTLGIHVELGDKNTVLALVKRLYPQDQHLAFLLYRRWTRDNAGMQEFYREVAGPDKKAETGYQEPVLPGYQEAEEVGYQKPPEAGFLRGLEGHHRR</sequence>
<dbReference type="InterPro" id="IPR011990">
    <property type="entry name" value="TPR-like_helical_dom_sf"/>
</dbReference>
<protein>
    <submittedName>
        <fullName evidence="4">Tetratricopeptide repeat protein</fullName>
    </submittedName>
</protein>
<evidence type="ECO:0000256" key="2">
    <source>
        <dbReference type="ARBA" id="ARBA00022803"/>
    </source>
</evidence>
<feature type="repeat" description="TPR" evidence="3">
    <location>
        <begin position="84"/>
        <end position="117"/>
    </location>
</feature>
<dbReference type="GO" id="GO:0000030">
    <property type="term" value="F:mannosyltransferase activity"/>
    <property type="evidence" value="ECO:0007669"/>
    <property type="project" value="TreeGrafter"/>
</dbReference>
<evidence type="ECO:0000256" key="3">
    <source>
        <dbReference type="PROSITE-ProRule" id="PRU00339"/>
    </source>
</evidence>